<dbReference type="EMBL" id="CP093351">
    <property type="protein sequence ID" value="WOH15377.1"/>
    <property type="molecule type" value="Genomic_DNA"/>
</dbReference>
<dbReference type="OrthoDB" id="498970at2759"/>
<evidence type="ECO:0000256" key="1">
    <source>
        <dbReference type="SAM" id="MobiDB-lite"/>
    </source>
</evidence>
<dbReference type="OMA" id="RIMINER"/>
<reference evidence="2" key="2">
    <citation type="submission" date="2022-03" db="EMBL/GenBank/DDBJ databases">
        <title>Draft title - Genomic analysis of global carrot germplasm unveils the trajectory of domestication and the origin of high carotenoid orange carrot.</title>
        <authorList>
            <person name="Iorizzo M."/>
            <person name="Ellison S."/>
            <person name="Senalik D."/>
            <person name="Macko-Podgorni A."/>
            <person name="Grzebelus D."/>
            <person name="Bostan H."/>
            <person name="Rolling W."/>
            <person name="Curaba J."/>
            <person name="Simon P."/>
        </authorList>
    </citation>
    <scope>NUCLEOTIDE SEQUENCE</scope>
    <source>
        <tissue evidence="2">Leaf</tissue>
    </source>
</reference>
<reference evidence="2" key="1">
    <citation type="journal article" date="2016" name="Nat. Genet.">
        <title>A high-quality carrot genome assembly provides new insights into carotenoid accumulation and asterid genome evolution.</title>
        <authorList>
            <person name="Iorizzo M."/>
            <person name="Ellison S."/>
            <person name="Senalik D."/>
            <person name="Zeng P."/>
            <person name="Satapoomin P."/>
            <person name="Huang J."/>
            <person name="Bowman M."/>
            <person name="Iovene M."/>
            <person name="Sanseverino W."/>
            <person name="Cavagnaro P."/>
            <person name="Yildiz M."/>
            <person name="Macko-Podgorni A."/>
            <person name="Moranska E."/>
            <person name="Grzebelus E."/>
            <person name="Grzebelus D."/>
            <person name="Ashrafi H."/>
            <person name="Zheng Z."/>
            <person name="Cheng S."/>
            <person name="Spooner D."/>
            <person name="Van Deynze A."/>
            <person name="Simon P."/>
        </authorList>
    </citation>
    <scope>NUCLEOTIDE SEQUENCE</scope>
    <source>
        <tissue evidence="2">Leaf</tissue>
    </source>
</reference>
<feature type="compositionally biased region" description="Polar residues" evidence="1">
    <location>
        <begin position="174"/>
        <end position="186"/>
    </location>
</feature>
<protein>
    <submittedName>
        <fullName evidence="2">Uncharacterized protein</fullName>
    </submittedName>
</protein>
<dbReference type="AlphaFoldDB" id="A0A175YG39"/>
<evidence type="ECO:0000313" key="2">
    <source>
        <dbReference type="EMBL" id="WOH15377.1"/>
    </source>
</evidence>
<name>A0A175YG39_DAUCS</name>
<dbReference type="Proteomes" id="UP000077755">
    <property type="component" value="Chromosome 9"/>
</dbReference>
<feature type="compositionally biased region" description="Polar residues" evidence="1">
    <location>
        <begin position="249"/>
        <end position="266"/>
    </location>
</feature>
<sequence length="467" mass="52313">MSGKGVYVRKPQRVHPRACSVGKTLKSCMKGKGKEKGKGKGKKVVFIDVECDKYDDVSGVYRGCGSRRKRKDGSYSYATVICIDDDDEGCEETVRGNDLGKGRYFRGSSAPVKLSKCKRTYSGKASTSSRYGLGTKRGLSDDDVIDIEFEGSSGKIKQEWEKAFLRRKKEYSSSVDQGGTSKFCSDSHQDIATGDGTEKGSASGGLDSTNHTSHKEVDKSPSIPMDEVKSENNACDNGCEASNFDRENSTCNNQPSTSDLASPNSIDNRHTGTVMKNNEDGFLVAMVDGATGQSFGDTNNDSVFFNREMHKETDEYRFSVEAELAARQRELQIQAEEAQHLKRMRKREKAEAMRMLDMERRQKLRVEEMRKNQKKDEENLHLKEVLRAEVRKGLDRLEAASHDITSILHALGINVNGINGVHAAFKRALFTFHPDRSSQCDIRQQVEAEEKFKLVNRMKEKYLSTLR</sequence>
<accession>A0A175YG39</accession>
<keyword evidence="3" id="KW-1185">Reference proteome</keyword>
<dbReference type="Gramene" id="KZM82485">
    <property type="protein sequence ID" value="KZM82485"/>
    <property type="gene ID" value="DCAR_030054"/>
</dbReference>
<dbReference type="PANTHER" id="PTHR36335:SF1">
    <property type="entry name" value="CHAPERONE DNAJ-DOMAIN SUPERFAMILY PROTEIN"/>
    <property type="match status" value="1"/>
</dbReference>
<organism evidence="2 3">
    <name type="scientific">Daucus carota subsp. sativus</name>
    <name type="common">Carrot</name>
    <dbReference type="NCBI Taxonomy" id="79200"/>
    <lineage>
        <taxon>Eukaryota</taxon>
        <taxon>Viridiplantae</taxon>
        <taxon>Streptophyta</taxon>
        <taxon>Embryophyta</taxon>
        <taxon>Tracheophyta</taxon>
        <taxon>Spermatophyta</taxon>
        <taxon>Magnoliopsida</taxon>
        <taxon>eudicotyledons</taxon>
        <taxon>Gunneridae</taxon>
        <taxon>Pentapetalae</taxon>
        <taxon>asterids</taxon>
        <taxon>campanulids</taxon>
        <taxon>Apiales</taxon>
        <taxon>Apiaceae</taxon>
        <taxon>Apioideae</taxon>
        <taxon>Scandiceae</taxon>
        <taxon>Daucinae</taxon>
        <taxon>Daucus</taxon>
        <taxon>Daucus sect. Daucus</taxon>
    </lineage>
</organism>
<evidence type="ECO:0000313" key="3">
    <source>
        <dbReference type="Proteomes" id="UP000077755"/>
    </source>
</evidence>
<proteinExistence type="predicted"/>
<dbReference type="PANTHER" id="PTHR36335">
    <property type="entry name" value="CHAPERONE DNAJ-DOMAIN SUPERFAMILY PROTEIN"/>
    <property type="match status" value="1"/>
</dbReference>
<gene>
    <name evidence="2" type="ORF">DCAR_0934915</name>
</gene>
<feature type="region of interest" description="Disordered" evidence="1">
    <location>
        <begin position="174"/>
        <end position="268"/>
    </location>
</feature>